<dbReference type="Proteomes" id="UP000184335">
    <property type="component" value="Unassembled WGS sequence"/>
</dbReference>
<organism evidence="1 2">
    <name type="scientific">Cruoricaptor ignavus</name>
    <dbReference type="NCBI Taxonomy" id="1118202"/>
    <lineage>
        <taxon>Bacteria</taxon>
        <taxon>Pseudomonadati</taxon>
        <taxon>Bacteroidota</taxon>
        <taxon>Flavobacteriia</taxon>
        <taxon>Flavobacteriales</taxon>
        <taxon>Weeksellaceae</taxon>
        <taxon>Cruoricaptor</taxon>
    </lineage>
</organism>
<dbReference type="AlphaFoldDB" id="A0A1M6DXT9"/>
<name>A0A1M6DXT9_9FLAO</name>
<sequence>MKKLVLFFALLLSVAVFGQKLRLVSGNLDFLKDVQELNVEFDFSEVTFYKENISESQYIERRKKEISQNKNEAEFERWEKDWQRTKTVQIPEKFLASFNKYQKKMKAATGVNSKYTLKVKTTWIYPGWFAGVMSQPSKVSTLHQFVETANPSKVLAEIECLNALGDNYVGLPNNNDRIAEAYAKTSKELVQFIAKKL</sequence>
<proteinExistence type="predicted"/>
<dbReference type="RefSeq" id="WP_073179189.1">
    <property type="nucleotide sequence ID" value="NZ_FQYI01000004.1"/>
</dbReference>
<dbReference type="OrthoDB" id="1151160at2"/>
<dbReference type="STRING" id="1118202.SAMN05443429_104136"/>
<evidence type="ECO:0000313" key="2">
    <source>
        <dbReference type="Proteomes" id="UP000184335"/>
    </source>
</evidence>
<reference evidence="1 2" key="1">
    <citation type="submission" date="2016-11" db="EMBL/GenBank/DDBJ databases">
        <authorList>
            <person name="Jaros S."/>
            <person name="Januszkiewicz K."/>
            <person name="Wedrychowicz H."/>
        </authorList>
    </citation>
    <scope>NUCLEOTIDE SEQUENCE [LARGE SCALE GENOMIC DNA]</scope>
    <source>
        <strain evidence="1 2">DSM 25479</strain>
    </source>
</reference>
<dbReference type="EMBL" id="FQYI01000004">
    <property type="protein sequence ID" value="SHI77949.1"/>
    <property type="molecule type" value="Genomic_DNA"/>
</dbReference>
<accession>A0A1M6DXT9</accession>
<keyword evidence="2" id="KW-1185">Reference proteome</keyword>
<gene>
    <name evidence="1" type="ORF">SAMN05443429_104136</name>
</gene>
<evidence type="ECO:0008006" key="3">
    <source>
        <dbReference type="Google" id="ProtNLM"/>
    </source>
</evidence>
<protein>
    <recommendedName>
        <fullName evidence="3">DUF4468 domain-containing protein</fullName>
    </recommendedName>
</protein>
<evidence type="ECO:0000313" key="1">
    <source>
        <dbReference type="EMBL" id="SHI77949.1"/>
    </source>
</evidence>